<dbReference type="Pfam" id="PF01753">
    <property type="entry name" value="zf-MYND"/>
    <property type="match status" value="1"/>
</dbReference>
<feature type="region of interest" description="Disordered" evidence="4">
    <location>
        <begin position="147"/>
        <end position="178"/>
    </location>
</feature>
<dbReference type="CDD" id="cd20071">
    <property type="entry name" value="SET_SMYD"/>
    <property type="match status" value="1"/>
</dbReference>
<dbReference type="SUPFAM" id="SSF144232">
    <property type="entry name" value="HIT/MYND zinc finger-like"/>
    <property type="match status" value="1"/>
</dbReference>
<evidence type="ECO:0000313" key="7">
    <source>
        <dbReference type="RefSeq" id="XP_048137819.1"/>
    </source>
</evidence>
<dbReference type="PANTHER" id="PTHR47436:SF1">
    <property type="entry name" value="SET DOMAIN-CONTAINING PROTEIN"/>
    <property type="match status" value="1"/>
</dbReference>
<dbReference type="InterPro" id="IPR046341">
    <property type="entry name" value="SET_dom_sf"/>
</dbReference>
<sequence length="512" mass="57156">MEVVCPIDEKRAPEISALLRPPPPREIQDYFDRLLASRECCRLKVKQDGEHGKEASAVCLSTIEILLDYCFPGVYADVEFKEGELLLRDQMLFGCQHPLNKIDCLVCSFCFRFIGTLELQIGRRLFFQDLGLSSSHGCDTGACSDVSNDHGASDSSDGDDIMDERSCDDSRGCASGSKRAKVPLPKEIVESLMNGEIVLPYSDKFSAPPVVPCAGGCQEAYYCSKACADADWNSFHSLLCTGEKSEAFSAKALLQFMQHANETNDIFILAAKAIAYTILRYRKSKANFLTSCKEDAARVMDKFHMPLLLEAWKPISVGHKRRWWECIALPEDVDPSDEAGFRMEIKELAFKSLQLLKAAIFDKECEPLFSLDIYGHIIGMFELNNLDLVVASPVEDYFLYIDDLPSPEKEEAKKVSQPYLDALGDEYAVSCEGTAFFPLQSCMNHSCHPNAKAFKREKDRDGQATIVALKPIPKGEEVTISYIDEDLPVEGRQVLLADYGFTCKCSKCQQES</sequence>
<keyword evidence="1" id="KW-0479">Metal-binding</keyword>
<protein>
    <submittedName>
        <fullName evidence="7">Histone-lysine N-methyltransferase ATXR2 isoform X1</fullName>
    </submittedName>
</protein>
<evidence type="ECO:0000259" key="5">
    <source>
        <dbReference type="PROSITE" id="PS50280"/>
    </source>
</evidence>
<dbReference type="InterPro" id="IPR001214">
    <property type="entry name" value="SET_dom"/>
</dbReference>
<name>A0ABM3HMJ4_9MYRT</name>
<proteinExistence type="predicted"/>
<accession>A0ABM3HMJ4</accession>
<evidence type="ECO:0000313" key="6">
    <source>
        <dbReference type="Proteomes" id="UP000827889"/>
    </source>
</evidence>
<dbReference type="Proteomes" id="UP000827889">
    <property type="component" value="Chromosome 7"/>
</dbReference>
<dbReference type="InterPro" id="IPR044237">
    <property type="entry name" value="ATXR2-like"/>
</dbReference>
<dbReference type="PROSITE" id="PS50280">
    <property type="entry name" value="SET"/>
    <property type="match status" value="1"/>
</dbReference>
<keyword evidence="6" id="KW-1185">Reference proteome</keyword>
<dbReference type="GeneID" id="115750838"/>
<keyword evidence="3" id="KW-0862">Zinc</keyword>
<dbReference type="InterPro" id="IPR002893">
    <property type="entry name" value="Znf_MYND"/>
</dbReference>
<reference evidence="7" key="1">
    <citation type="submission" date="2025-08" db="UniProtKB">
        <authorList>
            <consortium name="RefSeq"/>
        </authorList>
    </citation>
    <scope>IDENTIFICATION</scope>
    <source>
        <tissue evidence="7">Leaf</tissue>
    </source>
</reference>
<evidence type="ECO:0000256" key="1">
    <source>
        <dbReference type="ARBA" id="ARBA00022723"/>
    </source>
</evidence>
<feature type="domain" description="SET" evidence="5">
    <location>
        <begin position="41"/>
        <end position="483"/>
    </location>
</feature>
<dbReference type="PANTHER" id="PTHR47436">
    <property type="entry name" value="HISTONE-LYSINE N-METHYLTRANSFERASE ATXR2"/>
    <property type="match status" value="1"/>
</dbReference>
<gene>
    <name evidence="7" type="primary">LOC115750838</name>
</gene>
<evidence type="ECO:0000256" key="2">
    <source>
        <dbReference type="ARBA" id="ARBA00022771"/>
    </source>
</evidence>
<evidence type="ECO:0000256" key="4">
    <source>
        <dbReference type="SAM" id="MobiDB-lite"/>
    </source>
</evidence>
<dbReference type="Pfam" id="PF00856">
    <property type="entry name" value="SET"/>
    <property type="match status" value="1"/>
</dbReference>
<dbReference type="RefSeq" id="XP_048137819.1">
    <property type="nucleotide sequence ID" value="XM_048281862.1"/>
</dbReference>
<dbReference type="Gene3D" id="6.10.140.2220">
    <property type="match status" value="1"/>
</dbReference>
<keyword evidence="2" id="KW-0863">Zinc-finger</keyword>
<dbReference type="SUPFAM" id="SSF82199">
    <property type="entry name" value="SET domain"/>
    <property type="match status" value="1"/>
</dbReference>
<organism evidence="6 7">
    <name type="scientific">Rhodamnia argentea</name>
    <dbReference type="NCBI Taxonomy" id="178133"/>
    <lineage>
        <taxon>Eukaryota</taxon>
        <taxon>Viridiplantae</taxon>
        <taxon>Streptophyta</taxon>
        <taxon>Embryophyta</taxon>
        <taxon>Tracheophyta</taxon>
        <taxon>Spermatophyta</taxon>
        <taxon>Magnoliopsida</taxon>
        <taxon>eudicotyledons</taxon>
        <taxon>Gunneridae</taxon>
        <taxon>Pentapetalae</taxon>
        <taxon>rosids</taxon>
        <taxon>malvids</taxon>
        <taxon>Myrtales</taxon>
        <taxon>Myrtaceae</taxon>
        <taxon>Myrtoideae</taxon>
        <taxon>Myrteae</taxon>
        <taxon>Australasian group</taxon>
        <taxon>Rhodamnia</taxon>
    </lineage>
</organism>
<dbReference type="Gene3D" id="2.170.270.10">
    <property type="entry name" value="SET domain"/>
    <property type="match status" value="1"/>
</dbReference>
<evidence type="ECO:0000256" key="3">
    <source>
        <dbReference type="ARBA" id="ARBA00022833"/>
    </source>
</evidence>